<evidence type="ECO:0000256" key="1">
    <source>
        <dbReference type="SAM" id="Phobius"/>
    </source>
</evidence>
<dbReference type="AlphaFoldDB" id="A0AAU7DY29"/>
<reference evidence="2" key="1">
    <citation type="submission" date="2024-02" db="EMBL/GenBank/DDBJ databases">
        <title>Tomenella chthoni gen. nov. sp. nov., a member of the family Jonesiaceae isolated from bat guano.</title>
        <authorList>
            <person name="Miller S.L."/>
            <person name="King J."/>
            <person name="Sankaranarayanan K."/>
            <person name="Lawson P.A."/>
        </authorList>
    </citation>
    <scope>NUCLEOTIDE SEQUENCE</scope>
    <source>
        <strain evidence="2">BS-20</strain>
    </source>
</reference>
<keyword evidence="1" id="KW-0812">Transmembrane</keyword>
<evidence type="ECO:0000313" key="2">
    <source>
        <dbReference type="EMBL" id="XBH22185.1"/>
    </source>
</evidence>
<protein>
    <submittedName>
        <fullName evidence="2">Uncharacterized protein</fullName>
    </submittedName>
</protein>
<organism evidence="2">
    <name type="scientific">Jonesiaceae bacterium BS-20</name>
    <dbReference type="NCBI Taxonomy" id="3120821"/>
    <lineage>
        <taxon>Bacteria</taxon>
        <taxon>Bacillati</taxon>
        <taxon>Actinomycetota</taxon>
        <taxon>Actinomycetes</taxon>
        <taxon>Micrococcales</taxon>
        <taxon>Jonesiaceae</taxon>
    </lineage>
</organism>
<dbReference type="EMBL" id="CP146203">
    <property type="protein sequence ID" value="XBH22185.1"/>
    <property type="molecule type" value="Genomic_DNA"/>
</dbReference>
<accession>A0AAU7DY29</accession>
<gene>
    <name evidence="2" type="ORF">V5R04_02860</name>
</gene>
<feature type="transmembrane region" description="Helical" evidence="1">
    <location>
        <begin position="79"/>
        <end position="102"/>
    </location>
</feature>
<sequence length="113" mass="11910">MQGVGDAESYHLEVHTPAEIISEGLVLPSTSPASAGTVDNRNTLVAHAHGNYPLLADTDENGELLAILNLGVTRRGTKLVTFLTALFTFVFFLLGLVLSGAYEQLRGTGPTGT</sequence>
<proteinExistence type="predicted"/>
<name>A0AAU7DY29_9MICO</name>
<keyword evidence="1" id="KW-0472">Membrane</keyword>
<keyword evidence="1" id="KW-1133">Transmembrane helix</keyword>